<dbReference type="Proteomes" id="UP000069850">
    <property type="component" value="Chromosome 1"/>
</dbReference>
<dbReference type="Proteomes" id="UP000737555">
    <property type="component" value="Unassembled WGS sequence"/>
</dbReference>
<dbReference type="RefSeq" id="WP_145916354.1">
    <property type="nucleotide sequence ID" value="NZ_DAIMMY010000027.1"/>
</dbReference>
<organism evidence="1 3">
    <name type="scientific">Methanoculleus bourgensis</name>
    <dbReference type="NCBI Taxonomy" id="83986"/>
    <lineage>
        <taxon>Archaea</taxon>
        <taxon>Methanobacteriati</taxon>
        <taxon>Methanobacteriota</taxon>
        <taxon>Stenosarchaea group</taxon>
        <taxon>Methanomicrobia</taxon>
        <taxon>Methanomicrobiales</taxon>
        <taxon>Methanomicrobiaceae</taxon>
        <taxon>Methanoculleus</taxon>
    </lineage>
</organism>
<dbReference type="EMBL" id="LT158599">
    <property type="protein sequence ID" value="CVK32147.1"/>
    <property type="molecule type" value="Genomic_DNA"/>
</dbReference>
<dbReference type="OrthoDB" id="141832at2157"/>
<dbReference type="KEGG" id="mema:MMAB1_0933"/>
<protein>
    <submittedName>
        <fullName evidence="1">Uncharacterized protein</fullName>
    </submittedName>
</protein>
<evidence type="ECO:0000313" key="3">
    <source>
        <dbReference type="Proteomes" id="UP000069850"/>
    </source>
</evidence>
<gene>
    <name evidence="2" type="ORF">HQQ74_03250</name>
    <name evidence="1" type="ORF">MMAB1_0933</name>
</gene>
<dbReference type="EMBL" id="JABMJE010000028">
    <property type="protein sequence ID" value="NQS77729.1"/>
    <property type="molecule type" value="Genomic_DNA"/>
</dbReference>
<proteinExistence type="predicted"/>
<dbReference type="GeneID" id="43321674"/>
<sequence>MKEAGTCGALAVFLVIVLVSATITPIVSAKNETQEESLCNQYLSQDILDERGEIAAQLWKKDVTVGEYIEKVFPEIFEKMPECSKEAYYNQKINWPDLTQYRNFTPGMYTLDGKLIDNSSESRTLGVPVLTWAESAISANSRNVYHRSESWIAFPPYLPVPYMGVASYLIRLEGTDEILVDTTFNAGYNIYNIKAEKTPLVTTSGTYITEGLHVFQLPPDPCCPGELSYYTLSDEIRVS</sequence>
<accession>A0A0X3BJ34</accession>
<reference evidence="2" key="2">
    <citation type="submission" date="2020-05" db="EMBL/GenBank/DDBJ databases">
        <title>The first insight into the ecology of ammonia-tolerant syntrophic propionate oxidizing bacteria.</title>
        <authorList>
            <person name="Singh A."/>
            <person name="Schnurer A."/>
            <person name="Westerholm M."/>
        </authorList>
    </citation>
    <scope>NUCLEOTIDE SEQUENCE</scope>
    <source>
        <strain evidence="2">MAG54</strain>
    </source>
</reference>
<name>A0A0X3BJ34_9EURY</name>
<dbReference type="AlphaFoldDB" id="A0A0X3BJ34"/>
<reference evidence="1 3" key="1">
    <citation type="submission" date="2016-01" db="EMBL/GenBank/DDBJ databases">
        <authorList>
            <person name="Manzoor S."/>
        </authorList>
    </citation>
    <scope>NUCLEOTIDE SEQUENCE [LARGE SCALE GENOMIC DNA]</scope>
    <source>
        <strain evidence="1">Methanoculleus sp MAB1</strain>
    </source>
</reference>
<evidence type="ECO:0000313" key="2">
    <source>
        <dbReference type="EMBL" id="NQS77729.1"/>
    </source>
</evidence>
<evidence type="ECO:0000313" key="1">
    <source>
        <dbReference type="EMBL" id="CVK32147.1"/>
    </source>
</evidence>